<feature type="active site" evidence="5">
    <location>
        <position position="420"/>
    </location>
</feature>
<dbReference type="OrthoDB" id="10250660at2759"/>
<evidence type="ECO:0000256" key="4">
    <source>
        <dbReference type="PROSITE-ProRule" id="PRU01024"/>
    </source>
</evidence>
<dbReference type="PROSITE" id="PS01230">
    <property type="entry name" value="TRMA_1"/>
    <property type="match status" value="1"/>
</dbReference>
<keyword evidence="2 4" id="KW-0808">Transferase</keyword>
<evidence type="ECO:0000256" key="1">
    <source>
        <dbReference type="ARBA" id="ARBA00022603"/>
    </source>
</evidence>
<name>A0A6A6U741_9PEZI</name>
<dbReference type="PROSITE" id="PS51622">
    <property type="entry name" value="SAM_MT_RNA_M5U_2"/>
    <property type="match status" value="1"/>
</dbReference>
<dbReference type="CDD" id="cd02440">
    <property type="entry name" value="AdoMet_MTases"/>
    <property type="match status" value="1"/>
</dbReference>
<dbReference type="GO" id="GO:0032259">
    <property type="term" value="P:methylation"/>
    <property type="evidence" value="ECO:0007669"/>
    <property type="project" value="UniProtKB-KW"/>
</dbReference>
<dbReference type="PANTHER" id="PTHR11061:SF30">
    <property type="entry name" value="TRNA (URACIL(54)-C(5))-METHYLTRANSFERASE"/>
    <property type="match status" value="1"/>
</dbReference>
<dbReference type="Proteomes" id="UP000799302">
    <property type="component" value="Unassembled WGS sequence"/>
</dbReference>
<comment type="similarity">
    <text evidence="4">Belongs to the class I-like SAM-binding methyltransferase superfamily. RNA M5U methyltransferase family.</text>
</comment>
<dbReference type="GO" id="GO:0030697">
    <property type="term" value="F:tRNA (uracil(54)-C5)-methyltransferase activity, S-adenosyl methionine-dependent"/>
    <property type="evidence" value="ECO:0007669"/>
    <property type="project" value="InterPro"/>
</dbReference>
<keyword evidence="3 4" id="KW-0949">S-adenosyl-L-methionine</keyword>
<evidence type="ECO:0000313" key="6">
    <source>
        <dbReference type="EMBL" id="KAF2667257.1"/>
    </source>
</evidence>
<feature type="binding site" evidence="4">
    <location>
        <position position="289"/>
    </location>
    <ligand>
        <name>S-adenosyl-L-methionine</name>
        <dbReference type="ChEBI" id="CHEBI:59789"/>
    </ligand>
</feature>
<dbReference type="FunFam" id="2.40.50.140:FF:000201">
    <property type="entry name" value="TRM2p tRNA methyltransferase"/>
    <property type="match status" value="1"/>
</dbReference>
<dbReference type="InterPro" id="IPR030390">
    <property type="entry name" value="MeTrfase_TrmA_AS"/>
</dbReference>
<dbReference type="Gene3D" id="3.40.50.150">
    <property type="entry name" value="Vaccinia Virus protein VP39"/>
    <property type="match status" value="2"/>
</dbReference>
<dbReference type="InterPro" id="IPR010280">
    <property type="entry name" value="U5_MeTrfase_fam"/>
</dbReference>
<sequence length="502" mass="56495">MDDSTSSEKTPIPPELFEEITLEIDRLSSSGDGLAFSTEHRLVFVVPFTVPGDTVVAKPYRYAKDGTYYHADFVRVVEPSQDRHDSEVKCGYFAKCAGCQFQMMLPQFQLDHKREVVSKAYLEYVGVDRKLVPEVEPTLASPKNYGYRTKVTPHFDAPPGARQAQRKGNKIFFTEPPPIGFQVKDRRITMDIEDCPLATDAVRVGMKKERKRVIDTIQTFSKGATLLVRENTDRIKDRPEIKEEDFKAPVVSKRDGVWEVKNYETDHKATIKEYIGDYLVTNLANSFFQNNNSILLPFMNYIRERIMPKDPDATKPSYLVDAYCGSGLFTITLSSLFKQSIGIDIDPHSIEFAAKNAKLNNLPDAQTKFMTETASQIFKSIEFPAEETVVVVDPPRKGCDVPFLTQLLKFSPQRIVYVSCNVHTQARDVAILLGGIPNVDAGFGLGGGAYELESLRGCDFFPQTRHVESVAILQRKKPVIERIIDETLDTKGVLTKPADIVK</sequence>
<dbReference type="PANTHER" id="PTHR11061">
    <property type="entry name" value="RNA M5U METHYLTRANSFERASE"/>
    <property type="match status" value="1"/>
</dbReference>
<protein>
    <submittedName>
        <fullName evidence="6">tRNA(M5U54)methyltransferase</fullName>
    </submittedName>
</protein>
<dbReference type="InterPro" id="IPR025795">
    <property type="entry name" value="tRNA_(uracil-5-)_MeTrfase"/>
</dbReference>
<evidence type="ECO:0000256" key="3">
    <source>
        <dbReference type="ARBA" id="ARBA00022691"/>
    </source>
</evidence>
<feature type="binding site" evidence="4">
    <location>
        <position position="323"/>
    </location>
    <ligand>
        <name>S-adenosyl-L-methionine</name>
        <dbReference type="ChEBI" id="CHEBI:59789"/>
    </ligand>
</feature>
<evidence type="ECO:0000256" key="2">
    <source>
        <dbReference type="ARBA" id="ARBA00022679"/>
    </source>
</evidence>
<dbReference type="AlphaFoldDB" id="A0A6A6U741"/>
<evidence type="ECO:0000256" key="5">
    <source>
        <dbReference type="PROSITE-ProRule" id="PRU10015"/>
    </source>
</evidence>
<accession>A0A6A6U741</accession>
<dbReference type="GO" id="GO:0008033">
    <property type="term" value="P:tRNA processing"/>
    <property type="evidence" value="ECO:0007669"/>
    <property type="project" value="InterPro"/>
</dbReference>
<dbReference type="Pfam" id="PF05958">
    <property type="entry name" value="tRNA_U5-meth_tr"/>
    <property type="match status" value="1"/>
</dbReference>
<dbReference type="SUPFAM" id="SSF53335">
    <property type="entry name" value="S-adenosyl-L-methionine-dependent methyltransferases"/>
    <property type="match status" value="1"/>
</dbReference>
<dbReference type="Gene3D" id="2.40.50.140">
    <property type="entry name" value="Nucleic acid-binding proteins"/>
    <property type="match status" value="1"/>
</dbReference>
<dbReference type="PROSITE" id="PS51687">
    <property type="entry name" value="SAM_MT_RNA_M5U"/>
    <property type="match status" value="1"/>
</dbReference>
<keyword evidence="1 4" id="KW-0489">Methyltransferase</keyword>
<keyword evidence="7" id="KW-1185">Reference proteome</keyword>
<evidence type="ECO:0000313" key="7">
    <source>
        <dbReference type="Proteomes" id="UP000799302"/>
    </source>
</evidence>
<dbReference type="InterPro" id="IPR012340">
    <property type="entry name" value="NA-bd_OB-fold"/>
</dbReference>
<reference evidence="6" key="1">
    <citation type="journal article" date="2020" name="Stud. Mycol.">
        <title>101 Dothideomycetes genomes: a test case for predicting lifestyles and emergence of pathogens.</title>
        <authorList>
            <person name="Haridas S."/>
            <person name="Albert R."/>
            <person name="Binder M."/>
            <person name="Bloem J."/>
            <person name="Labutti K."/>
            <person name="Salamov A."/>
            <person name="Andreopoulos B."/>
            <person name="Baker S."/>
            <person name="Barry K."/>
            <person name="Bills G."/>
            <person name="Bluhm B."/>
            <person name="Cannon C."/>
            <person name="Castanera R."/>
            <person name="Culley D."/>
            <person name="Daum C."/>
            <person name="Ezra D."/>
            <person name="Gonzalez J."/>
            <person name="Henrissat B."/>
            <person name="Kuo A."/>
            <person name="Liang C."/>
            <person name="Lipzen A."/>
            <person name="Lutzoni F."/>
            <person name="Magnuson J."/>
            <person name="Mondo S."/>
            <person name="Nolan M."/>
            <person name="Ohm R."/>
            <person name="Pangilinan J."/>
            <person name="Park H.-J."/>
            <person name="Ramirez L."/>
            <person name="Alfaro M."/>
            <person name="Sun H."/>
            <person name="Tritt A."/>
            <person name="Yoshinaga Y."/>
            <person name="Zwiers L.-H."/>
            <person name="Turgeon B."/>
            <person name="Goodwin S."/>
            <person name="Spatafora J."/>
            <person name="Crous P."/>
            <person name="Grigoriev I."/>
        </authorList>
    </citation>
    <scope>NUCLEOTIDE SEQUENCE</scope>
    <source>
        <strain evidence="6">CBS 115976</strain>
    </source>
</reference>
<feature type="active site" description="Nucleophile" evidence="4">
    <location>
        <position position="420"/>
    </location>
</feature>
<dbReference type="SUPFAM" id="SSF50249">
    <property type="entry name" value="Nucleic acid-binding proteins"/>
    <property type="match status" value="1"/>
</dbReference>
<feature type="binding site" evidence="4">
    <location>
        <position position="393"/>
    </location>
    <ligand>
        <name>S-adenosyl-L-methionine</name>
        <dbReference type="ChEBI" id="CHEBI:59789"/>
    </ligand>
</feature>
<dbReference type="InterPro" id="IPR029063">
    <property type="entry name" value="SAM-dependent_MTases_sf"/>
</dbReference>
<gene>
    <name evidence="6" type="ORF">BT63DRAFT_375181</name>
</gene>
<feature type="binding site" evidence="4">
    <location>
        <position position="344"/>
    </location>
    <ligand>
        <name>S-adenosyl-L-methionine</name>
        <dbReference type="ChEBI" id="CHEBI:59789"/>
    </ligand>
</feature>
<proteinExistence type="inferred from homology"/>
<organism evidence="6 7">
    <name type="scientific">Microthyrium microscopicum</name>
    <dbReference type="NCBI Taxonomy" id="703497"/>
    <lineage>
        <taxon>Eukaryota</taxon>
        <taxon>Fungi</taxon>
        <taxon>Dikarya</taxon>
        <taxon>Ascomycota</taxon>
        <taxon>Pezizomycotina</taxon>
        <taxon>Dothideomycetes</taxon>
        <taxon>Dothideomycetes incertae sedis</taxon>
        <taxon>Microthyriales</taxon>
        <taxon>Microthyriaceae</taxon>
        <taxon>Microthyrium</taxon>
    </lineage>
</organism>
<dbReference type="EMBL" id="MU004237">
    <property type="protein sequence ID" value="KAF2667257.1"/>
    <property type="molecule type" value="Genomic_DNA"/>
</dbReference>